<dbReference type="Gene3D" id="3.30.530.20">
    <property type="match status" value="1"/>
</dbReference>
<keyword evidence="4" id="KW-1185">Reference proteome</keyword>
<dbReference type="EMBL" id="JAQQXP010000001">
    <property type="protein sequence ID" value="MDC8831479.1"/>
    <property type="molecule type" value="Genomic_DNA"/>
</dbReference>
<accession>A0ABT5L367</accession>
<dbReference type="InterPro" id="IPR023393">
    <property type="entry name" value="START-like_dom_sf"/>
</dbReference>
<sequence>MKKTIDAITRTLEFPLPVERVWHAVTEPAEVVKWFGSHATYELKEGAAGFFEWENECAGKIAMKIETIRPFSYFAWRWMQEPEQAFNHATSTLVEWQLTKTTTGTRLTMTESGFAALKQQQLNTQGWQIELSDLQQYLR</sequence>
<comment type="similarity">
    <text evidence="1">Belongs to the AHA1 family.</text>
</comment>
<gene>
    <name evidence="3" type="ORF">OIK42_11975</name>
</gene>
<reference evidence="3 4" key="1">
    <citation type="submission" date="2022-10" db="EMBL/GenBank/DDBJ databases">
        <title>Alteromonas sp. chi3 Genome sequencing.</title>
        <authorList>
            <person name="Park S."/>
        </authorList>
    </citation>
    <scope>NUCLEOTIDE SEQUENCE [LARGE SCALE GENOMIC DNA]</scope>
    <source>
        <strain evidence="4">chi3</strain>
    </source>
</reference>
<dbReference type="RefSeq" id="WP_273640807.1">
    <property type="nucleotide sequence ID" value="NZ_JAQQXP010000001.1"/>
</dbReference>
<organism evidence="3 4">
    <name type="scientific">Alteromonas gilva</name>
    <dbReference type="NCBI Taxonomy" id="2987522"/>
    <lineage>
        <taxon>Bacteria</taxon>
        <taxon>Pseudomonadati</taxon>
        <taxon>Pseudomonadota</taxon>
        <taxon>Gammaproteobacteria</taxon>
        <taxon>Alteromonadales</taxon>
        <taxon>Alteromonadaceae</taxon>
        <taxon>Alteromonas/Salinimonas group</taxon>
        <taxon>Alteromonas</taxon>
    </lineage>
</organism>
<evidence type="ECO:0000256" key="1">
    <source>
        <dbReference type="ARBA" id="ARBA00006817"/>
    </source>
</evidence>
<evidence type="ECO:0000313" key="3">
    <source>
        <dbReference type="EMBL" id="MDC8831479.1"/>
    </source>
</evidence>
<dbReference type="SUPFAM" id="SSF55961">
    <property type="entry name" value="Bet v1-like"/>
    <property type="match status" value="1"/>
</dbReference>
<dbReference type="InterPro" id="IPR013538">
    <property type="entry name" value="ASHA1/2-like_C"/>
</dbReference>
<evidence type="ECO:0000259" key="2">
    <source>
        <dbReference type="Pfam" id="PF08327"/>
    </source>
</evidence>
<protein>
    <submittedName>
        <fullName evidence="3">SRPBCC domain-containing protein</fullName>
    </submittedName>
</protein>
<proteinExistence type="inferred from homology"/>
<dbReference type="Pfam" id="PF08327">
    <property type="entry name" value="AHSA1"/>
    <property type="match status" value="1"/>
</dbReference>
<feature type="domain" description="Activator of Hsp90 ATPase homologue 1/2-like C-terminal" evidence="2">
    <location>
        <begin position="16"/>
        <end position="138"/>
    </location>
</feature>
<evidence type="ECO:0000313" key="4">
    <source>
        <dbReference type="Proteomes" id="UP001218788"/>
    </source>
</evidence>
<name>A0ABT5L367_9ALTE</name>
<comment type="caution">
    <text evidence="3">The sequence shown here is derived from an EMBL/GenBank/DDBJ whole genome shotgun (WGS) entry which is preliminary data.</text>
</comment>
<dbReference type="Proteomes" id="UP001218788">
    <property type="component" value="Unassembled WGS sequence"/>
</dbReference>